<feature type="region of interest" description="Disordered" evidence="1">
    <location>
        <begin position="111"/>
        <end position="139"/>
    </location>
</feature>
<dbReference type="AlphaFoldDB" id="A0AAV2DYN8"/>
<evidence type="ECO:0000256" key="1">
    <source>
        <dbReference type="SAM" id="MobiDB-lite"/>
    </source>
</evidence>
<keyword evidence="3" id="KW-1185">Reference proteome</keyword>
<sequence>MSDAGEKLVAPLEPLSQQISGEPLSSPVQVSKRPKTQSDTDVTGKGPMLLDQGQPLIASECRYPYENNKDVSGAGEHPTSINGEMIPSQVPPTAQEGIPLSYKDTVLGKGAEQSDVNGKENEDNDEEVLMDSDNEREPDCPKVKIPKDFNHRRGQRWRMAIIVRVLGHSFPFLFIQRPLQTMWACTGSVTIATMGQGFY</sequence>
<dbReference type="EMBL" id="OZ034816">
    <property type="protein sequence ID" value="CAL1378445.1"/>
    <property type="molecule type" value="Genomic_DNA"/>
</dbReference>
<proteinExistence type="predicted"/>
<evidence type="ECO:0000313" key="2">
    <source>
        <dbReference type="EMBL" id="CAL1378445.1"/>
    </source>
</evidence>
<dbReference type="Proteomes" id="UP001497516">
    <property type="component" value="Chromosome 3"/>
</dbReference>
<feature type="compositionally biased region" description="Acidic residues" evidence="1">
    <location>
        <begin position="122"/>
        <end position="132"/>
    </location>
</feature>
<gene>
    <name evidence="2" type="ORF">LTRI10_LOCUS20022</name>
</gene>
<reference evidence="2 3" key="1">
    <citation type="submission" date="2024-04" db="EMBL/GenBank/DDBJ databases">
        <authorList>
            <person name="Fracassetti M."/>
        </authorList>
    </citation>
    <scope>NUCLEOTIDE SEQUENCE [LARGE SCALE GENOMIC DNA]</scope>
</reference>
<organism evidence="2 3">
    <name type="scientific">Linum trigynum</name>
    <dbReference type="NCBI Taxonomy" id="586398"/>
    <lineage>
        <taxon>Eukaryota</taxon>
        <taxon>Viridiplantae</taxon>
        <taxon>Streptophyta</taxon>
        <taxon>Embryophyta</taxon>
        <taxon>Tracheophyta</taxon>
        <taxon>Spermatophyta</taxon>
        <taxon>Magnoliopsida</taxon>
        <taxon>eudicotyledons</taxon>
        <taxon>Gunneridae</taxon>
        <taxon>Pentapetalae</taxon>
        <taxon>rosids</taxon>
        <taxon>fabids</taxon>
        <taxon>Malpighiales</taxon>
        <taxon>Linaceae</taxon>
        <taxon>Linum</taxon>
    </lineage>
</organism>
<feature type="region of interest" description="Disordered" evidence="1">
    <location>
        <begin position="1"/>
        <end position="55"/>
    </location>
</feature>
<accession>A0AAV2DYN8</accession>
<protein>
    <submittedName>
        <fullName evidence="2">Uncharacterized protein</fullName>
    </submittedName>
</protein>
<name>A0AAV2DYN8_9ROSI</name>
<evidence type="ECO:0000313" key="3">
    <source>
        <dbReference type="Proteomes" id="UP001497516"/>
    </source>
</evidence>